<dbReference type="AlphaFoldDB" id="A0A9D1IZ49"/>
<dbReference type="GO" id="GO:0006508">
    <property type="term" value="P:proteolysis"/>
    <property type="evidence" value="ECO:0007669"/>
    <property type="project" value="InterPro"/>
</dbReference>
<comment type="caution">
    <text evidence="1">The sequence shown here is derived from an EMBL/GenBank/DDBJ whole genome shotgun (WGS) entry which is preliminary data.</text>
</comment>
<accession>A0A9D1IZ49</accession>
<organism evidence="1 2">
    <name type="scientific">Candidatus Scatomorpha intestinigallinarum</name>
    <dbReference type="NCBI Taxonomy" id="2840923"/>
    <lineage>
        <taxon>Bacteria</taxon>
        <taxon>Bacillati</taxon>
        <taxon>Bacillota</taxon>
        <taxon>Clostridia</taxon>
        <taxon>Eubacteriales</taxon>
        <taxon>Candidatus Scatomorpha</taxon>
    </lineage>
</organism>
<dbReference type="InterPro" id="IPR008257">
    <property type="entry name" value="Pept_M19"/>
</dbReference>
<protein>
    <submittedName>
        <fullName evidence="1">Membrane dipeptidase</fullName>
    </submittedName>
</protein>
<dbReference type="EMBL" id="DVHH01000100">
    <property type="protein sequence ID" value="HIR54745.1"/>
    <property type="molecule type" value="Genomic_DNA"/>
</dbReference>
<sequence>MKIPYFDAHCDTITAVLERGGSLAENDYMLDLGRLAACEPAAQFFAVWGGRYEEKVALLRTELKKSGLGELCRSIPEARTAAKAGKIAAFLSVEGMEQLECSAERLREAHERDGLIMVNLCWNSDNELCGSAMDGGGGLTEAGRRFVLAAQETGVAIDLSHASERTFWDVMEISRRPVLASHSNSAALCSDFPRNLTDAQFEALVQCGGGAGLNFCPDFLGLARDIGACCAHIEHFLALGGEKAVFMGADLDGMDDLPEGITGVESVEKIYEALLRRGHSEDLVRDIFYNNLMDILERAT</sequence>
<reference evidence="1" key="1">
    <citation type="submission" date="2020-10" db="EMBL/GenBank/DDBJ databases">
        <authorList>
            <person name="Gilroy R."/>
        </authorList>
    </citation>
    <scope>NUCLEOTIDE SEQUENCE</scope>
    <source>
        <strain evidence="1">ChiGjej3B3-7149</strain>
    </source>
</reference>
<reference evidence="1" key="2">
    <citation type="journal article" date="2021" name="PeerJ">
        <title>Extensive microbial diversity within the chicken gut microbiome revealed by metagenomics and culture.</title>
        <authorList>
            <person name="Gilroy R."/>
            <person name="Ravi A."/>
            <person name="Getino M."/>
            <person name="Pursley I."/>
            <person name="Horton D.L."/>
            <person name="Alikhan N.F."/>
            <person name="Baker D."/>
            <person name="Gharbi K."/>
            <person name="Hall N."/>
            <person name="Watson M."/>
            <person name="Adriaenssens E.M."/>
            <person name="Foster-Nyarko E."/>
            <person name="Jarju S."/>
            <person name="Secka A."/>
            <person name="Antonio M."/>
            <person name="Oren A."/>
            <person name="Chaudhuri R.R."/>
            <person name="La Ragione R."/>
            <person name="Hildebrand F."/>
            <person name="Pallen M.J."/>
        </authorList>
    </citation>
    <scope>NUCLEOTIDE SEQUENCE</scope>
    <source>
        <strain evidence="1">ChiGjej3B3-7149</strain>
    </source>
</reference>
<gene>
    <name evidence="1" type="ORF">IAD36_03970</name>
</gene>
<name>A0A9D1IZ49_9FIRM</name>
<dbReference type="GO" id="GO:0070573">
    <property type="term" value="F:metallodipeptidase activity"/>
    <property type="evidence" value="ECO:0007669"/>
    <property type="project" value="InterPro"/>
</dbReference>
<proteinExistence type="predicted"/>
<dbReference type="Pfam" id="PF01244">
    <property type="entry name" value="Peptidase_M19"/>
    <property type="match status" value="1"/>
</dbReference>
<dbReference type="PROSITE" id="PS51365">
    <property type="entry name" value="RENAL_DIPEPTIDASE_2"/>
    <property type="match status" value="1"/>
</dbReference>
<dbReference type="Gene3D" id="3.20.20.140">
    <property type="entry name" value="Metal-dependent hydrolases"/>
    <property type="match status" value="1"/>
</dbReference>
<dbReference type="InterPro" id="IPR032466">
    <property type="entry name" value="Metal_Hydrolase"/>
</dbReference>
<evidence type="ECO:0000313" key="1">
    <source>
        <dbReference type="EMBL" id="HIR54745.1"/>
    </source>
</evidence>
<dbReference type="Proteomes" id="UP000824238">
    <property type="component" value="Unassembled WGS sequence"/>
</dbReference>
<dbReference type="PANTHER" id="PTHR10443">
    <property type="entry name" value="MICROSOMAL DIPEPTIDASE"/>
    <property type="match status" value="1"/>
</dbReference>
<evidence type="ECO:0000313" key="2">
    <source>
        <dbReference type="Proteomes" id="UP000824238"/>
    </source>
</evidence>
<dbReference type="PANTHER" id="PTHR10443:SF12">
    <property type="entry name" value="DIPEPTIDASE"/>
    <property type="match status" value="1"/>
</dbReference>
<dbReference type="SUPFAM" id="SSF51556">
    <property type="entry name" value="Metallo-dependent hydrolases"/>
    <property type="match status" value="1"/>
</dbReference>